<feature type="transmembrane region" description="Helical" evidence="8">
    <location>
        <begin position="234"/>
        <end position="254"/>
    </location>
</feature>
<gene>
    <name evidence="10" type="ORF">FKG94_25265</name>
</gene>
<feature type="transmembrane region" description="Helical" evidence="8">
    <location>
        <begin position="105"/>
        <end position="122"/>
    </location>
</feature>
<comment type="caution">
    <text evidence="10">The sequence shown here is derived from an EMBL/GenBank/DDBJ whole genome shotgun (WGS) entry which is preliminary data.</text>
</comment>
<feature type="transmembrane region" description="Helical" evidence="8">
    <location>
        <begin position="12"/>
        <end position="33"/>
    </location>
</feature>
<evidence type="ECO:0000256" key="4">
    <source>
        <dbReference type="ARBA" id="ARBA00022519"/>
    </source>
</evidence>
<feature type="transmembrane region" description="Helical" evidence="8">
    <location>
        <begin position="328"/>
        <end position="351"/>
    </location>
</feature>
<reference evidence="10 11" key="1">
    <citation type="submission" date="2019-06" db="EMBL/GenBank/DDBJ databases">
        <title>Whole genome sequence for Cellvibrionaceae sp. R142.</title>
        <authorList>
            <person name="Wang G."/>
        </authorList>
    </citation>
    <scope>NUCLEOTIDE SEQUENCE [LARGE SCALE GENOMIC DNA]</scope>
    <source>
        <strain evidence="10 11">R142</strain>
    </source>
</reference>
<dbReference type="NCBIfam" id="NF037955">
    <property type="entry name" value="mfs"/>
    <property type="match status" value="1"/>
</dbReference>
<keyword evidence="5 8" id="KW-0812">Transmembrane</keyword>
<dbReference type="EMBL" id="VHSG01000034">
    <property type="protein sequence ID" value="TQV67682.1"/>
    <property type="molecule type" value="Genomic_DNA"/>
</dbReference>
<evidence type="ECO:0000256" key="8">
    <source>
        <dbReference type="SAM" id="Phobius"/>
    </source>
</evidence>
<evidence type="ECO:0000313" key="11">
    <source>
        <dbReference type="Proteomes" id="UP000319732"/>
    </source>
</evidence>
<dbReference type="GO" id="GO:0005886">
    <property type="term" value="C:plasma membrane"/>
    <property type="evidence" value="ECO:0007669"/>
    <property type="project" value="UniProtKB-SubCell"/>
</dbReference>
<evidence type="ECO:0000313" key="10">
    <source>
        <dbReference type="EMBL" id="TQV67682.1"/>
    </source>
</evidence>
<feature type="transmembrane region" description="Helical" evidence="8">
    <location>
        <begin position="357"/>
        <end position="376"/>
    </location>
</feature>
<protein>
    <submittedName>
        <fullName evidence="10">MFS transporter</fullName>
    </submittedName>
</protein>
<feature type="transmembrane region" description="Helical" evidence="8">
    <location>
        <begin position="75"/>
        <end position="99"/>
    </location>
</feature>
<keyword evidence="7 8" id="KW-0472">Membrane</keyword>
<evidence type="ECO:0000256" key="2">
    <source>
        <dbReference type="ARBA" id="ARBA00022448"/>
    </source>
</evidence>
<comment type="subcellular location">
    <subcellularLocation>
        <location evidence="1">Cell inner membrane</location>
        <topology evidence="1">Multi-pass membrane protein</topology>
    </subcellularLocation>
</comment>
<feature type="domain" description="Major facilitator superfamily (MFS) profile" evidence="9">
    <location>
        <begin position="200"/>
        <end position="379"/>
    </location>
</feature>
<feature type="transmembrane region" description="Helical" evidence="8">
    <location>
        <begin position="157"/>
        <end position="178"/>
    </location>
</feature>
<feature type="transmembrane region" description="Helical" evidence="8">
    <location>
        <begin position="291"/>
        <end position="316"/>
    </location>
</feature>
<dbReference type="InterPro" id="IPR026032">
    <property type="entry name" value="HcaT-like"/>
</dbReference>
<keyword evidence="6 8" id="KW-1133">Transmembrane helix</keyword>
<dbReference type="OrthoDB" id="9150135at2"/>
<evidence type="ECO:0000256" key="7">
    <source>
        <dbReference type="ARBA" id="ARBA00023136"/>
    </source>
</evidence>
<accession>A0A545SRU0</accession>
<evidence type="ECO:0000256" key="5">
    <source>
        <dbReference type="ARBA" id="ARBA00022692"/>
    </source>
</evidence>
<dbReference type="SUPFAM" id="SSF103473">
    <property type="entry name" value="MFS general substrate transporter"/>
    <property type="match status" value="1"/>
</dbReference>
<name>A0A545SRU0_9GAMM</name>
<dbReference type="InterPro" id="IPR020846">
    <property type="entry name" value="MFS_dom"/>
</dbReference>
<evidence type="ECO:0000256" key="1">
    <source>
        <dbReference type="ARBA" id="ARBA00004429"/>
    </source>
</evidence>
<keyword evidence="11" id="KW-1185">Reference proteome</keyword>
<feature type="transmembrane region" description="Helical" evidence="8">
    <location>
        <begin position="39"/>
        <end position="63"/>
    </location>
</feature>
<dbReference type="PANTHER" id="PTHR23522">
    <property type="entry name" value="BLL5896 PROTEIN"/>
    <property type="match status" value="1"/>
</dbReference>
<keyword evidence="3" id="KW-1003">Cell membrane</keyword>
<dbReference type="Proteomes" id="UP000319732">
    <property type="component" value="Unassembled WGS sequence"/>
</dbReference>
<dbReference type="PANTHER" id="PTHR23522:SF10">
    <property type="entry name" value="3-PHENYLPROPIONIC ACID TRANSPORTER-RELATED"/>
    <property type="match status" value="1"/>
</dbReference>
<keyword evidence="2" id="KW-0813">Transport</keyword>
<dbReference type="PROSITE" id="PS50850">
    <property type="entry name" value="MFS"/>
    <property type="match status" value="1"/>
</dbReference>
<evidence type="ECO:0000259" key="9">
    <source>
        <dbReference type="PROSITE" id="PS50850"/>
    </source>
</evidence>
<evidence type="ECO:0000256" key="3">
    <source>
        <dbReference type="ARBA" id="ARBA00022475"/>
    </source>
</evidence>
<proteinExistence type="predicted"/>
<dbReference type="GO" id="GO:0030395">
    <property type="term" value="F:lactose binding"/>
    <property type="evidence" value="ECO:0007669"/>
    <property type="project" value="TreeGrafter"/>
</dbReference>
<organism evidence="10 11">
    <name type="scientific">Exilibacterium tricleocarpae</name>
    <dbReference type="NCBI Taxonomy" id="2591008"/>
    <lineage>
        <taxon>Bacteria</taxon>
        <taxon>Pseudomonadati</taxon>
        <taxon>Pseudomonadota</taxon>
        <taxon>Gammaproteobacteria</taxon>
        <taxon>Cellvibrionales</taxon>
        <taxon>Cellvibrionaceae</taxon>
        <taxon>Exilibacterium</taxon>
    </lineage>
</organism>
<dbReference type="Gene3D" id="1.20.1250.20">
    <property type="entry name" value="MFS general substrate transporter like domains"/>
    <property type="match status" value="2"/>
</dbReference>
<feature type="transmembrane region" description="Helical" evidence="8">
    <location>
        <begin position="266"/>
        <end position="285"/>
    </location>
</feature>
<keyword evidence="4" id="KW-0997">Cell inner membrane</keyword>
<dbReference type="PIRSF" id="PIRSF004925">
    <property type="entry name" value="HcaT"/>
    <property type="match status" value="1"/>
</dbReference>
<dbReference type="InterPro" id="IPR024989">
    <property type="entry name" value="MFS_assoc_dom"/>
</dbReference>
<dbReference type="Pfam" id="PF12832">
    <property type="entry name" value="MFS_1_like"/>
    <property type="match status" value="1"/>
</dbReference>
<dbReference type="RefSeq" id="WP_142929738.1">
    <property type="nucleotide sequence ID" value="NZ_ML660110.1"/>
</dbReference>
<dbReference type="InterPro" id="IPR036259">
    <property type="entry name" value="MFS_trans_sf"/>
</dbReference>
<feature type="transmembrane region" description="Helical" evidence="8">
    <location>
        <begin position="134"/>
        <end position="151"/>
    </location>
</feature>
<feature type="transmembrane region" description="Helical" evidence="8">
    <location>
        <begin position="199"/>
        <end position="222"/>
    </location>
</feature>
<dbReference type="AlphaFoldDB" id="A0A545SRU0"/>
<evidence type="ECO:0000256" key="6">
    <source>
        <dbReference type="ARBA" id="ARBA00022989"/>
    </source>
</evidence>
<dbReference type="GO" id="GO:0015528">
    <property type="term" value="F:lactose:proton symporter activity"/>
    <property type="evidence" value="ECO:0007669"/>
    <property type="project" value="TreeGrafter"/>
</dbReference>
<sequence length="379" mass="41992">MSALPYWRLSSFYFCYFAVVGTLVPFWGLYLQAQGFSPQAIGGIGAVLMVTKVIAPNIWGWLADRSGRRLGIIRWGGFCACVCFLGVFLQPGLAGMLMIVTAYSFFWNAVLAQFEVITLGYLGKQAHRYGQIRLWGSVGFVVVVAGLGWLFDHLSVSYLPFFVLTFLLLIWICSLTLAEPARPASTVSERGFLQIVKQPPVLCFLLAGFFLQISHGSYYTFFSLYLEEFGYRRVSIGGLWALGVMAEMAIFFVMYRLIPRFGLRRLFLFSLVLAALRWWLVTYFVNSVALLLFAQVLHAFTFGVAHAVAIELVRIFFGAKNQGQGQALYSATSFGAGGAVGAALSGTLWAVNPQLPFVMSIFAALVALLFAWFVVITDS</sequence>